<evidence type="ECO:0000313" key="6">
    <source>
        <dbReference type="EMBL" id="KAG9070681.1"/>
    </source>
</evidence>
<evidence type="ECO:0000256" key="5">
    <source>
        <dbReference type="SAM" id="MobiDB-lite"/>
    </source>
</evidence>
<gene>
    <name evidence="6" type="primary">RAD52</name>
    <name evidence="6" type="ORF">KI688_008220</name>
</gene>
<accession>A0A9P7Y3K1</accession>
<feature type="compositionally biased region" description="Polar residues" evidence="5">
    <location>
        <begin position="557"/>
        <end position="574"/>
    </location>
</feature>
<feature type="compositionally biased region" description="Low complexity" evidence="5">
    <location>
        <begin position="518"/>
        <end position="556"/>
    </location>
</feature>
<dbReference type="GO" id="GO:0003697">
    <property type="term" value="F:single-stranded DNA binding"/>
    <property type="evidence" value="ECO:0007669"/>
    <property type="project" value="UniProtKB-ARBA"/>
</dbReference>
<dbReference type="InterPro" id="IPR042525">
    <property type="entry name" value="Rad52_Rad59_Rad22_sf"/>
</dbReference>
<keyword evidence="3" id="KW-0233">DNA recombination</keyword>
<feature type="compositionally biased region" description="Low complexity" evidence="5">
    <location>
        <begin position="228"/>
        <end position="281"/>
    </location>
</feature>
<feature type="region of interest" description="Disordered" evidence="5">
    <location>
        <begin position="422"/>
        <end position="665"/>
    </location>
</feature>
<dbReference type="GO" id="GO:0006312">
    <property type="term" value="P:mitotic recombination"/>
    <property type="evidence" value="ECO:0007669"/>
    <property type="project" value="TreeGrafter"/>
</dbReference>
<sequence length="665" mass="70658">MISKTEPGLSRPNDNPFDMTSSAQHTAHVGLSGHASVQSYKSIVDFTAEEKAQLDSDLPKYLPPEFTATRAGPGRSTLTYIEGWKIKNLANKLFGFNGWRSSITDVTVDFLEVENDGKVTVGVSCIVRVTLKDGTFHEDMGYGSSENQKSKGASFEKAKKEAVTDALKRALTSFGNLLGTCLYDKNYAKYLSTQRSDKAKYNEVEFYTHPTEARPQLQTVKPLPPKPQQQAHQQQNSFNPQQNQQQSPYQNQQQQNPYQNQQAESSASSSAQTSSWTAGQSNPYKPATLQQGFAAGKQPLGGPSFNGSSTSTSTSTASSLAPSNKAPVTGNNAASEAGAQLQANIKVEEDDGKSPSGHYRARRSDSKCYSDVEHDFGWGTLTDLSADDLFFGPDIDDSAPSQALPESPRMKDFDNIDLDVADMMNDDSPVKPKATTPDFASVSSTTSGNNSGFPSTPKRSGSFGRSTSSPTLVQTTPTKPTAQDMQRTHGPPPAAPFRATTPFAGLNALKNAAYTPKSSSPSTGTATTPQGSASHSNQGGANSTSQNQQNGANNSSRATTPLSSHSGSSASRNPTGAAKTAPVNVLRANSLAAANGQHRNNNTNNGSNNAASGFRASTGHNPGAQSYNVSGSNNYQQGHGLKRPFINNGSHDLHGPASNKEPRLD</sequence>
<feature type="region of interest" description="Disordered" evidence="5">
    <location>
        <begin position="1"/>
        <end position="21"/>
    </location>
</feature>
<proteinExistence type="inferred from homology"/>
<feature type="compositionally biased region" description="Low complexity" evidence="5">
    <location>
        <begin position="308"/>
        <end position="319"/>
    </location>
</feature>
<reference evidence="6" key="1">
    <citation type="submission" date="2021-06" db="EMBL/GenBank/DDBJ databases">
        <title>Genome Sequence of Mortierella hyaline Strain SCG-10, a Cold-Adapted, Nitrate-Reducing Fungus Isolated from Soil in Minnesota, USA.</title>
        <authorList>
            <person name="Aldossari N."/>
        </authorList>
    </citation>
    <scope>NUCLEOTIDE SEQUENCE</scope>
    <source>
        <strain evidence="6">SCG-10</strain>
    </source>
</reference>
<dbReference type="InterPro" id="IPR007232">
    <property type="entry name" value="Rad52_Rad59_Rad22"/>
</dbReference>
<evidence type="ECO:0000256" key="1">
    <source>
        <dbReference type="ARBA" id="ARBA00006638"/>
    </source>
</evidence>
<organism evidence="6 7">
    <name type="scientific">Linnemannia hyalina</name>
    <dbReference type="NCBI Taxonomy" id="64524"/>
    <lineage>
        <taxon>Eukaryota</taxon>
        <taxon>Fungi</taxon>
        <taxon>Fungi incertae sedis</taxon>
        <taxon>Mucoromycota</taxon>
        <taxon>Mortierellomycotina</taxon>
        <taxon>Mortierellomycetes</taxon>
        <taxon>Mortierellales</taxon>
        <taxon>Mortierellaceae</taxon>
        <taxon>Linnemannia</taxon>
    </lineage>
</organism>
<dbReference type="SUPFAM" id="SSF54768">
    <property type="entry name" value="dsRNA-binding domain-like"/>
    <property type="match status" value="1"/>
</dbReference>
<comment type="similarity">
    <text evidence="1">Belongs to the RAD52 family.</text>
</comment>
<keyword evidence="4" id="KW-0234">DNA repair</keyword>
<dbReference type="PANTHER" id="PTHR12132:SF1">
    <property type="entry name" value="DNA REPAIR PROTEIN RAD52 HOMOLOG"/>
    <property type="match status" value="1"/>
</dbReference>
<feature type="region of interest" description="Disordered" evidence="5">
    <location>
        <begin position="210"/>
        <end position="332"/>
    </location>
</feature>
<dbReference type="Pfam" id="PF04098">
    <property type="entry name" value="Rad52_Rad22"/>
    <property type="match status" value="1"/>
</dbReference>
<feature type="compositionally biased region" description="Polar residues" evidence="5">
    <location>
        <begin position="453"/>
        <end position="485"/>
    </location>
</feature>
<dbReference type="PANTHER" id="PTHR12132">
    <property type="entry name" value="DNA REPAIR AND RECOMBINATION PROTEIN RAD52, RAD59"/>
    <property type="match status" value="1"/>
</dbReference>
<dbReference type="FunFam" id="3.30.390.80:FF:000001">
    <property type="entry name" value="DNA repair protein RAD52 homolog"/>
    <property type="match status" value="1"/>
</dbReference>
<feature type="compositionally biased region" description="Low complexity" evidence="5">
    <location>
        <begin position="593"/>
        <end position="617"/>
    </location>
</feature>
<dbReference type="AlphaFoldDB" id="A0A9P7Y3K1"/>
<evidence type="ECO:0000256" key="3">
    <source>
        <dbReference type="ARBA" id="ARBA00023172"/>
    </source>
</evidence>
<evidence type="ECO:0000313" key="7">
    <source>
        <dbReference type="Proteomes" id="UP000707451"/>
    </source>
</evidence>
<keyword evidence="7" id="KW-1185">Reference proteome</keyword>
<dbReference type="Gene3D" id="3.30.390.80">
    <property type="entry name" value="DNA repair protein Rad52/59/22"/>
    <property type="match status" value="1"/>
</dbReference>
<evidence type="ECO:0000256" key="4">
    <source>
        <dbReference type="ARBA" id="ARBA00023204"/>
    </source>
</evidence>
<dbReference type="Proteomes" id="UP000707451">
    <property type="component" value="Unassembled WGS sequence"/>
</dbReference>
<keyword evidence="2" id="KW-0227">DNA damage</keyword>
<dbReference type="EMBL" id="JAHRHY010000003">
    <property type="protein sequence ID" value="KAG9070681.1"/>
    <property type="molecule type" value="Genomic_DNA"/>
</dbReference>
<feature type="compositionally biased region" description="Low complexity" evidence="5">
    <location>
        <begin position="443"/>
        <end position="452"/>
    </location>
</feature>
<name>A0A9P7Y3K1_9FUNG</name>
<feature type="region of interest" description="Disordered" evidence="5">
    <location>
        <begin position="345"/>
        <end position="367"/>
    </location>
</feature>
<dbReference type="GO" id="GO:0005634">
    <property type="term" value="C:nucleus"/>
    <property type="evidence" value="ECO:0007669"/>
    <property type="project" value="TreeGrafter"/>
</dbReference>
<feature type="compositionally biased region" description="Polar residues" evidence="5">
    <location>
        <begin position="618"/>
        <end position="637"/>
    </location>
</feature>
<evidence type="ECO:0000256" key="2">
    <source>
        <dbReference type="ARBA" id="ARBA00022763"/>
    </source>
</evidence>
<protein>
    <submittedName>
        <fullName evidence="6">DNA repair protein rad52</fullName>
    </submittedName>
</protein>
<dbReference type="GO" id="GO:0045002">
    <property type="term" value="P:double-strand break repair via single-strand annealing"/>
    <property type="evidence" value="ECO:0007669"/>
    <property type="project" value="TreeGrafter"/>
</dbReference>
<comment type="caution">
    <text evidence="6">The sequence shown here is derived from an EMBL/GenBank/DDBJ whole genome shotgun (WGS) entry which is preliminary data.</text>
</comment>
<dbReference type="OrthoDB" id="206565at2759"/>
<dbReference type="InterPro" id="IPR041247">
    <property type="entry name" value="Rad52_fam"/>
</dbReference>
<dbReference type="GO" id="GO:0000724">
    <property type="term" value="P:double-strand break repair via homologous recombination"/>
    <property type="evidence" value="ECO:0007669"/>
    <property type="project" value="UniProtKB-ARBA"/>
</dbReference>